<dbReference type="AlphaFoldDB" id="A0A090FZ26"/>
<accession>A0A090FZ26</accession>
<protein>
    <submittedName>
        <fullName evidence="1">Uncharacterized protein</fullName>
    </submittedName>
</protein>
<reference evidence="1 2" key="1">
    <citation type="submission" date="2014-08" db="EMBL/GenBank/DDBJ databases">
        <authorList>
            <person name="Moulin Lionel"/>
        </authorList>
    </citation>
    <scope>NUCLEOTIDE SEQUENCE [LARGE SCALE GENOMIC DNA]</scope>
</reference>
<name>A0A090FZ26_MESPL</name>
<organism evidence="1 2">
    <name type="scientific">Mesorhizobium plurifarium</name>
    <dbReference type="NCBI Taxonomy" id="69974"/>
    <lineage>
        <taxon>Bacteria</taxon>
        <taxon>Pseudomonadati</taxon>
        <taxon>Pseudomonadota</taxon>
        <taxon>Alphaproteobacteria</taxon>
        <taxon>Hyphomicrobiales</taxon>
        <taxon>Phyllobacteriaceae</taxon>
        <taxon>Mesorhizobium</taxon>
    </lineage>
</organism>
<dbReference type="EMBL" id="CCNE01000009">
    <property type="protein sequence ID" value="CDX52769.1"/>
    <property type="molecule type" value="Genomic_DNA"/>
</dbReference>
<evidence type="ECO:0000313" key="1">
    <source>
        <dbReference type="EMBL" id="CDX52769.1"/>
    </source>
</evidence>
<evidence type="ECO:0000313" key="2">
    <source>
        <dbReference type="Proteomes" id="UP000046122"/>
    </source>
</evidence>
<sequence length="78" mass="8659">MIKRVAPALGCRRDADQGTRPMDVSYCSIDIVDDSTEFSTCVTCRRPVRMRPKIKAASGNGAKRLLSGRLMSTRKCRP</sequence>
<gene>
    <name evidence="1" type="ORF">MPL3365_170079</name>
</gene>
<proteinExistence type="predicted"/>
<dbReference type="Proteomes" id="UP000046122">
    <property type="component" value="Unassembled WGS sequence"/>
</dbReference>